<proteinExistence type="predicted"/>
<dbReference type="Pfam" id="PF02954">
    <property type="entry name" value="HTH_8"/>
    <property type="match status" value="1"/>
</dbReference>
<evidence type="ECO:0000313" key="3">
    <source>
        <dbReference type="Proteomes" id="UP001597544"/>
    </source>
</evidence>
<sequence length="136" mass="15300">MIKSNTHRGEIIREAIKASGVAIGVVAEKLGVSRKTLYNKFKESSIPYSFILRLGEVIHHDFSQEFPHLSKTVKKEAPMPQAPVSVNLQLPFDGEPESAPKPNNMKECEAELVILQRKYIALLEKFNELLLKTSLN</sequence>
<dbReference type="RefSeq" id="WP_377508713.1">
    <property type="nucleotide sequence ID" value="NZ_JBHULU010000020.1"/>
</dbReference>
<dbReference type="EMBL" id="JBHULU010000020">
    <property type="protein sequence ID" value="MFD2514960.1"/>
    <property type="molecule type" value="Genomic_DNA"/>
</dbReference>
<comment type="caution">
    <text evidence="2">The sequence shown here is derived from an EMBL/GenBank/DDBJ whole genome shotgun (WGS) entry which is preliminary data.</text>
</comment>
<gene>
    <name evidence="2" type="ORF">ACFSRY_13870</name>
</gene>
<feature type="domain" description="DNA binding HTH" evidence="1">
    <location>
        <begin position="10"/>
        <end position="43"/>
    </location>
</feature>
<name>A0ABW5IPU5_9BACT</name>
<accession>A0ABW5IPU5</accession>
<dbReference type="InterPro" id="IPR002197">
    <property type="entry name" value="HTH_Fis"/>
</dbReference>
<dbReference type="Proteomes" id="UP001597544">
    <property type="component" value="Unassembled WGS sequence"/>
</dbReference>
<protein>
    <submittedName>
        <fullName evidence="2">Helix-turn-helix domain-containing protein</fullName>
    </submittedName>
</protein>
<evidence type="ECO:0000313" key="2">
    <source>
        <dbReference type="EMBL" id="MFD2514960.1"/>
    </source>
</evidence>
<keyword evidence="3" id="KW-1185">Reference proteome</keyword>
<organism evidence="2 3">
    <name type="scientific">Pontibacter locisalis</name>
    <dbReference type="NCBI Taxonomy" id="1719035"/>
    <lineage>
        <taxon>Bacteria</taxon>
        <taxon>Pseudomonadati</taxon>
        <taxon>Bacteroidota</taxon>
        <taxon>Cytophagia</taxon>
        <taxon>Cytophagales</taxon>
        <taxon>Hymenobacteraceae</taxon>
        <taxon>Pontibacter</taxon>
    </lineage>
</organism>
<dbReference type="Gene3D" id="1.10.10.60">
    <property type="entry name" value="Homeodomain-like"/>
    <property type="match status" value="1"/>
</dbReference>
<reference evidence="3" key="1">
    <citation type="journal article" date="2019" name="Int. J. Syst. Evol. Microbiol.">
        <title>The Global Catalogue of Microorganisms (GCM) 10K type strain sequencing project: providing services to taxonomists for standard genome sequencing and annotation.</title>
        <authorList>
            <consortium name="The Broad Institute Genomics Platform"/>
            <consortium name="The Broad Institute Genome Sequencing Center for Infectious Disease"/>
            <person name="Wu L."/>
            <person name="Ma J."/>
        </authorList>
    </citation>
    <scope>NUCLEOTIDE SEQUENCE [LARGE SCALE GENOMIC DNA]</scope>
    <source>
        <strain evidence="3">KCTC 42498</strain>
    </source>
</reference>
<evidence type="ECO:0000259" key="1">
    <source>
        <dbReference type="Pfam" id="PF02954"/>
    </source>
</evidence>